<gene>
    <name evidence="1" type="ORF">L0U88_17515</name>
</gene>
<dbReference type="EMBL" id="JAKEVY010000004">
    <property type="protein sequence ID" value="MCF1716443.1"/>
    <property type="molecule type" value="Genomic_DNA"/>
</dbReference>
<dbReference type="RefSeq" id="WP_234867648.1">
    <property type="nucleotide sequence ID" value="NZ_JAKEVY010000004.1"/>
</dbReference>
<comment type="caution">
    <text evidence="1">The sequence shown here is derived from an EMBL/GenBank/DDBJ whole genome shotgun (WGS) entry which is preliminary data.</text>
</comment>
<protein>
    <submittedName>
        <fullName evidence="1">Uncharacterized protein</fullName>
    </submittedName>
</protein>
<name>A0ABS9BL61_9BACT</name>
<organism evidence="1 2">
    <name type="scientific">Flavihumibacter fluminis</name>
    <dbReference type="NCBI Taxonomy" id="2909236"/>
    <lineage>
        <taxon>Bacteria</taxon>
        <taxon>Pseudomonadati</taxon>
        <taxon>Bacteroidota</taxon>
        <taxon>Chitinophagia</taxon>
        <taxon>Chitinophagales</taxon>
        <taxon>Chitinophagaceae</taxon>
        <taxon>Flavihumibacter</taxon>
    </lineage>
</organism>
<keyword evidence="2" id="KW-1185">Reference proteome</keyword>
<evidence type="ECO:0000313" key="1">
    <source>
        <dbReference type="EMBL" id="MCF1716443.1"/>
    </source>
</evidence>
<evidence type="ECO:0000313" key="2">
    <source>
        <dbReference type="Proteomes" id="UP001200145"/>
    </source>
</evidence>
<sequence>MEKKKPSFDVVNEVLEDCILAYPVSSFIISLYKQYLQRGSLSKKQLQGLYGKASKIEGLSPGKLATLEALIHKMPTRIKSVVPPRDSKPEPEKDEVAGELISVILEKVPEHKRVVFLKTRFDSNDALTPTEMADLKRIAKALGIQVN</sequence>
<proteinExistence type="predicted"/>
<reference evidence="1 2" key="1">
    <citation type="submission" date="2022-01" db="EMBL/GenBank/DDBJ databases">
        <title>Flavihumibacter sp. nov., isolated from sediment of a river.</title>
        <authorList>
            <person name="Liu H."/>
        </authorList>
    </citation>
    <scope>NUCLEOTIDE SEQUENCE [LARGE SCALE GENOMIC DNA]</scope>
    <source>
        <strain evidence="1 2">RY-1</strain>
    </source>
</reference>
<dbReference type="Proteomes" id="UP001200145">
    <property type="component" value="Unassembled WGS sequence"/>
</dbReference>
<accession>A0ABS9BL61</accession>